<dbReference type="GeneID" id="107271011"/>
<dbReference type="GO" id="GO:0007165">
    <property type="term" value="P:signal transduction"/>
    <property type="evidence" value="ECO:0007669"/>
    <property type="project" value="UniProtKB-KW"/>
</dbReference>
<evidence type="ECO:0000256" key="5">
    <source>
        <dbReference type="ARBA" id="ARBA00023136"/>
    </source>
</evidence>
<accession>A0A3L9LU15</accession>
<dbReference type="AlphaFoldDB" id="A0A3L9LU15"/>
<evidence type="ECO:0000256" key="6">
    <source>
        <dbReference type="RuleBase" id="RU363108"/>
    </source>
</evidence>
<feature type="transmembrane region" description="Helical" evidence="6">
    <location>
        <begin position="123"/>
        <end position="144"/>
    </location>
</feature>
<feature type="transmembrane region" description="Helical" evidence="6">
    <location>
        <begin position="334"/>
        <end position="353"/>
    </location>
</feature>
<evidence type="ECO:0000313" key="8">
    <source>
        <dbReference type="RefSeq" id="XP_015602046.1"/>
    </source>
</evidence>
<dbReference type="RefSeq" id="XP_015602046.1">
    <property type="nucleotide sequence ID" value="XM_015746560.2"/>
</dbReference>
<evidence type="ECO:0000256" key="1">
    <source>
        <dbReference type="ARBA" id="ARBA00004651"/>
    </source>
</evidence>
<keyword evidence="3 6" id="KW-0812">Transmembrane</keyword>
<evidence type="ECO:0000313" key="7">
    <source>
        <dbReference type="Proteomes" id="UP000694920"/>
    </source>
</evidence>
<keyword evidence="4 6" id="KW-1133">Transmembrane helix</keyword>
<dbReference type="GO" id="GO:0005886">
    <property type="term" value="C:plasma membrane"/>
    <property type="evidence" value="ECO:0007669"/>
    <property type="project" value="UniProtKB-SubCell"/>
</dbReference>
<comment type="caution">
    <text evidence="6">Lacks conserved residue(s) required for the propagation of feature annotation.</text>
</comment>
<dbReference type="InterPro" id="IPR013604">
    <property type="entry name" value="7TM_chemorcpt"/>
</dbReference>
<dbReference type="Proteomes" id="UP000694920">
    <property type="component" value="Unplaced"/>
</dbReference>
<gene>
    <name evidence="8" type="primary">LOC107271011</name>
</gene>
<comment type="subcellular location">
    <subcellularLocation>
        <location evidence="1 6">Cell membrane</location>
        <topology evidence="1 6">Multi-pass membrane protein</topology>
    </subcellularLocation>
</comment>
<name>A0A3L9LU15_CEPCN</name>
<proteinExistence type="inferred from homology"/>
<dbReference type="GO" id="GO:0050909">
    <property type="term" value="P:sensory perception of taste"/>
    <property type="evidence" value="ECO:0007669"/>
    <property type="project" value="InterPro"/>
</dbReference>
<keyword evidence="7" id="KW-1185">Reference proteome</keyword>
<comment type="similarity">
    <text evidence="6">Belongs to the insect chemoreceptor superfamily. Gustatory receptor (GR) family.</text>
</comment>
<evidence type="ECO:0000256" key="2">
    <source>
        <dbReference type="ARBA" id="ARBA00022475"/>
    </source>
</evidence>
<evidence type="ECO:0000256" key="3">
    <source>
        <dbReference type="ARBA" id="ARBA00022692"/>
    </source>
</evidence>
<comment type="function">
    <text evidence="6">Gustatory receptor which mediates acceptance or avoidance behavior, depending on its substrates.</text>
</comment>
<feature type="transmembrane region" description="Helical" evidence="6">
    <location>
        <begin position="230"/>
        <end position="252"/>
    </location>
</feature>
<keyword evidence="5 6" id="KW-0472">Membrane</keyword>
<protein>
    <recommendedName>
        <fullName evidence="6">Gustatory receptor</fullName>
    </recommendedName>
</protein>
<keyword evidence="2 6" id="KW-1003">Cell membrane</keyword>
<evidence type="ECO:0000256" key="4">
    <source>
        <dbReference type="ARBA" id="ARBA00022989"/>
    </source>
</evidence>
<reference evidence="8" key="1">
    <citation type="submission" date="2025-08" db="UniProtKB">
        <authorList>
            <consortium name="RefSeq"/>
        </authorList>
    </citation>
    <scope>IDENTIFICATION</scope>
</reference>
<sequence>MILLTDIKPLFYINLLFGNPPHVIFNNSFAITKLGSICSLLWSSVFLCYGYKKTLYIVNDANEIRSLILKVFRLFLVLLCIFNNVVVGYYSHKKLCCVTDNLRSYDLATKIGHTGNRRIRYTMWTLVTVRIICCIIVGYTYHLYHEHDFLILFRMIEVACFFLQIDKFMGIVLLLYSRFRHLNELLLTNDVRVNVHVRSDRGLRLQDAWWLHNCLMDAAEILNSTYSMQLLFWITTITVNITSRIYIISEAWSDEYISKFQDKFFTVYDIITLVTLTTICHVTADQANKSGPTIFSSSLAPSRKFGFATENIEVGMYFKLRQLEFSTNGGSIRVNLPLLLSISAGITTFLVILSS</sequence>
<keyword evidence="6" id="KW-0807">Transducer</keyword>
<organism evidence="7 8">
    <name type="scientific">Cephus cinctus</name>
    <name type="common">Wheat stem sawfly</name>
    <dbReference type="NCBI Taxonomy" id="211228"/>
    <lineage>
        <taxon>Eukaryota</taxon>
        <taxon>Metazoa</taxon>
        <taxon>Ecdysozoa</taxon>
        <taxon>Arthropoda</taxon>
        <taxon>Hexapoda</taxon>
        <taxon>Insecta</taxon>
        <taxon>Pterygota</taxon>
        <taxon>Neoptera</taxon>
        <taxon>Endopterygota</taxon>
        <taxon>Hymenoptera</taxon>
        <taxon>Cephoidea</taxon>
        <taxon>Cephidae</taxon>
        <taxon>Cephus</taxon>
    </lineage>
</organism>
<dbReference type="Pfam" id="PF08395">
    <property type="entry name" value="7tm_7"/>
    <property type="match status" value="1"/>
</dbReference>
<keyword evidence="6" id="KW-0675">Receptor</keyword>
<feature type="transmembrane region" description="Helical" evidence="6">
    <location>
        <begin position="71"/>
        <end position="90"/>
    </location>
</feature>
<feature type="transmembrane region" description="Helical" evidence="6">
    <location>
        <begin position="156"/>
        <end position="176"/>
    </location>
</feature>
<feature type="transmembrane region" description="Helical" evidence="6">
    <location>
        <begin position="30"/>
        <end position="51"/>
    </location>
</feature>